<dbReference type="Proteomes" id="UP000694904">
    <property type="component" value="Chromosome 2"/>
</dbReference>
<keyword evidence="3" id="KW-1185">Reference proteome</keyword>
<dbReference type="RefSeq" id="XP_017873192.1">
    <property type="nucleotide sequence ID" value="XM_018017703.1"/>
</dbReference>
<accession>A0ABM1Q156</accession>
<feature type="region of interest" description="Disordered" evidence="1">
    <location>
        <begin position="90"/>
        <end position="109"/>
    </location>
</feature>
<evidence type="ECO:0000313" key="3">
    <source>
        <dbReference type="Proteomes" id="UP000694904"/>
    </source>
</evidence>
<dbReference type="GeneID" id="108620767"/>
<evidence type="ECO:0000313" key="4">
    <source>
        <dbReference type="RefSeq" id="XP_017873192.1"/>
    </source>
</evidence>
<reference evidence="3" key="2">
    <citation type="journal article" date="2016" name="G3 (Bethesda)">
        <title>Genome Evolution in Three Species of Cactophilic Drosophila.</title>
        <authorList>
            <person name="Sanchez-Flores A."/>
            <person name="Penazola F."/>
            <person name="Carpinteyro-Ponce J."/>
            <person name="Nazario-Yepiz N."/>
            <person name="Abreu-Goodger C."/>
            <person name="Machado C.A."/>
            <person name="Markow T.A."/>
        </authorList>
    </citation>
    <scope>NUCLEOTIDE SEQUENCE [LARGE SCALE GENOMIC DNA]</scope>
</reference>
<organism evidence="3 4">
    <name type="scientific">Drosophila arizonae</name>
    <name type="common">Fruit fly</name>
    <dbReference type="NCBI Taxonomy" id="7263"/>
    <lineage>
        <taxon>Eukaryota</taxon>
        <taxon>Metazoa</taxon>
        <taxon>Ecdysozoa</taxon>
        <taxon>Arthropoda</taxon>
        <taxon>Hexapoda</taxon>
        <taxon>Insecta</taxon>
        <taxon>Pterygota</taxon>
        <taxon>Neoptera</taxon>
        <taxon>Endopterygota</taxon>
        <taxon>Diptera</taxon>
        <taxon>Brachycera</taxon>
        <taxon>Muscomorpha</taxon>
        <taxon>Ephydroidea</taxon>
        <taxon>Drosophilidae</taxon>
        <taxon>Drosophila</taxon>
    </lineage>
</organism>
<feature type="chain" id="PRO_5047356900" evidence="2">
    <location>
        <begin position="44"/>
        <end position="194"/>
    </location>
</feature>
<feature type="compositionally biased region" description="Polar residues" evidence="1">
    <location>
        <begin position="92"/>
        <end position="105"/>
    </location>
</feature>
<reference evidence="4" key="3">
    <citation type="submission" date="2025-08" db="UniProtKB">
        <authorList>
            <consortium name="RefSeq"/>
        </authorList>
    </citation>
    <scope>IDENTIFICATION</scope>
    <source>
        <tissue evidence="4">Whole organism</tissue>
    </source>
</reference>
<name>A0ABM1Q156_DROAR</name>
<evidence type="ECO:0000256" key="1">
    <source>
        <dbReference type="SAM" id="MobiDB-lite"/>
    </source>
</evidence>
<gene>
    <name evidence="4" type="primary">LOC108620767</name>
</gene>
<protein>
    <submittedName>
        <fullName evidence="4">Uncharacterized protein LOC108620767 isoform X2</fullName>
    </submittedName>
</protein>
<evidence type="ECO:0000256" key="2">
    <source>
        <dbReference type="SAM" id="SignalP"/>
    </source>
</evidence>
<keyword evidence="2" id="KW-0732">Signal</keyword>
<sequence>MLITMSATRAKTITTKITTIKSASNWRWLCLCCFLCLAAAAQANSSSSSGSGSKSSPVIAKDATHIYKIKRQDKYQQPQKQQQQLPQQLQLRGSQSDVVPAQQQKQLKRRTHALNKKLLSKLGFVKVKAPNSHNRKRLAVESRRHSSRDDSHMFIIKLPPNLHYYSGPNSVQNTLDAVKGQQHSRSSSKRSLIK</sequence>
<proteinExistence type="predicted"/>
<dbReference type="Pfam" id="PF16027">
    <property type="entry name" value="DUF4786"/>
    <property type="match status" value="1"/>
</dbReference>
<reference evidence="3" key="1">
    <citation type="journal article" date="1997" name="Nucleic Acids Res.">
        <title>tRNAscan-SE: a program for improved detection of transfer RNA genes in genomic sequence.</title>
        <authorList>
            <person name="Lowe T.M."/>
            <person name="Eddy S.R."/>
        </authorList>
    </citation>
    <scope>NUCLEOTIDE SEQUENCE [LARGE SCALE GENOMIC DNA]</scope>
</reference>
<dbReference type="InterPro" id="IPR031983">
    <property type="entry name" value="DUF4786"/>
</dbReference>
<feature type="signal peptide" evidence="2">
    <location>
        <begin position="1"/>
        <end position="43"/>
    </location>
</feature>